<name>A0A9J6ABT2_SOLCO</name>
<keyword evidence="3" id="KW-1185">Reference proteome</keyword>
<dbReference type="AlphaFoldDB" id="A0A9J6ABT2"/>
<dbReference type="EMBL" id="JACXVP010000002">
    <property type="protein sequence ID" value="KAG5621929.1"/>
    <property type="molecule type" value="Genomic_DNA"/>
</dbReference>
<organism evidence="2 3">
    <name type="scientific">Solanum commersonii</name>
    <name type="common">Commerson's wild potato</name>
    <name type="synonym">Commerson's nightshade</name>
    <dbReference type="NCBI Taxonomy" id="4109"/>
    <lineage>
        <taxon>Eukaryota</taxon>
        <taxon>Viridiplantae</taxon>
        <taxon>Streptophyta</taxon>
        <taxon>Embryophyta</taxon>
        <taxon>Tracheophyta</taxon>
        <taxon>Spermatophyta</taxon>
        <taxon>Magnoliopsida</taxon>
        <taxon>eudicotyledons</taxon>
        <taxon>Gunneridae</taxon>
        <taxon>Pentapetalae</taxon>
        <taxon>asterids</taxon>
        <taxon>lamiids</taxon>
        <taxon>Solanales</taxon>
        <taxon>Solanaceae</taxon>
        <taxon>Solanoideae</taxon>
        <taxon>Solaneae</taxon>
        <taxon>Solanum</taxon>
    </lineage>
</organism>
<feature type="region of interest" description="Disordered" evidence="1">
    <location>
        <begin position="102"/>
        <end position="124"/>
    </location>
</feature>
<feature type="compositionally biased region" description="Basic and acidic residues" evidence="1">
    <location>
        <begin position="13"/>
        <end position="22"/>
    </location>
</feature>
<evidence type="ECO:0000313" key="2">
    <source>
        <dbReference type="EMBL" id="KAG5621929.1"/>
    </source>
</evidence>
<feature type="compositionally biased region" description="Polar residues" evidence="1">
    <location>
        <begin position="112"/>
        <end position="123"/>
    </location>
</feature>
<accession>A0A9J6ABT2</accession>
<dbReference type="OrthoDB" id="1319624at2759"/>
<sequence length="153" mass="17636">MPKDSMQIVNSSKNDKTGGKEIHNMEVESFEGDESMELPGEQMEFLHKPRPLAIDDSISEEGFESQAMLRFHINLVKLSQIFGVCTEGYEREFFSLISRMGQKTTGEEQSNRDNNSNTTNQSVPKELRNLIFNMKFKEEEPRSRGRRLSIVEQ</sequence>
<comment type="caution">
    <text evidence="2">The sequence shown here is derived from an EMBL/GenBank/DDBJ whole genome shotgun (WGS) entry which is preliminary data.</text>
</comment>
<proteinExistence type="predicted"/>
<gene>
    <name evidence="2" type="ORF">H5410_007147</name>
</gene>
<reference evidence="2 3" key="1">
    <citation type="submission" date="2020-09" db="EMBL/GenBank/DDBJ databases">
        <title>De no assembly of potato wild relative species, Solanum commersonii.</title>
        <authorList>
            <person name="Cho K."/>
        </authorList>
    </citation>
    <scope>NUCLEOTIDE SEQUENCE [LARGE SCALE GENOMIC DNA]</scope>
    <source>
        <strain evidence="2">LZ3.2</strain>
        <tissue evidence="2">Leaf</tissue>
    </source>
</reference>
<feature type="region of interest" description="Disordered" evidence="1">
    <location>
        <begin position="1"/>
        <end position="22"/>
    </location>
</feature>
<evidence type="ECO:0000313" key="3">
    <source>
        <dbReference type="Proteomes" id="UP000824120"/>
    </source>
</evidence>
<evidence type="ECO:0000256" key="1">
    <source>
        <dbReference type="SAM" id="MobiDB-lite"/>
    </source>
</evidence>
<protein>
    <submittedName>
        <fullName evidence="2">Uncharacterized protein</fullName>
    </submittedName>
</protein>
<dbReference type="Proteomes" id="UP000824120">
    <property type="component" value="Chromosome 2"/>
</dbReference>